<dbReference type="Proteomes" id="UP001321749">
    <property type="component" value="Unassembled WGS sequence"/>
</dbReference>
<reference evidence="2" key="1">
    <citation type="journal article" date="2023" name="Mol. Phylogenet. Evol.">
        <title>Genome-scale phylogeny and comparative genomics of the fungal order Sordariales.</title>
        <authorList>
            <person name="Hensen N."/>
            <person name="Bonometti L."/>
            <person name="Westerberg I."/>
            <person name="Brannstrom I.O."/>
            <person name="Guillou S."/>
            <person name="Cros-Aarteil S."/>
            <person name="Calhoun S."/>
            <person name="Haridas S."/>
            <person name="Kuo A."/>
            <person name="Mondo S."/>
            <person name="Pangilinan J."/>
            <person name="Riley R."/>
            <person name="LaButti K."/>
            <person name="Andreopoulos B."/>
            <person name="Lipzen A."/>
            <person name="Chen C."/>
            <person name="Yan M."/>
            <person name="Daum C."/>
            <person name="Ng V."/>
            <person name="Clum A."/>
            <person name="Steindorff A."/>
            <person name="Ohm R.A."/>
            <person name="Martin F."/>
            <person name="Silar P."/>
            <person name="Natvig D.O."/>
            <person name="Lalanne C."/>
            <person name="Gautier V."/>
            <person name="Ament-Velasquez S.L."/>
            <person name="Kruys A."/>
            <person name="Hutchinson M.I."/>
            <person name="Powell A.J."/>
            <person name="Barry K."/>
            <person name="Miller A.N."/>
            <person name="Grigoriev I.V."/>
            <person name="Debuchy R."/>
            <person name="Gladieux P."/>
            <person name="Hiltunen Thoren M."/>
            <person name="Johannesson H."/>
        </authorList>
    </citation>
    <scope>NUCLEOTIDE SEQUENCE</scope>
    <source>
        <strain evidence="2">PSN324</strain>
    </source>
</reference>
<name>A0AAV9I252_9PEZI</name>
<evidence type="ECO:0000256" key="1">
    <source>
        <dbReference type="SAM" id="MobiDB-lite"/>
    </source>
</evidence>
<comment type="caution">
    <text evidence="2">The sequence shown here is derived from an EMBL/GenBank/DDBJ whole genome shotgun (WGS) entry which is preliminary data.</text>
</comment>
<organism evidence="2 3">
    <name type="scientific">Cladorrhinum samala</name>
    <dbReference type="NCBI Taxonomy" id="585594"/>
    <lineage>
        <taxon>Eukaryota</taxon>
        <taxon>Fungi</taxon>
        <taxon>Dikarya</taxon>
        <taxon>Ascomycota</taxon>
        <taxon>Pezizomycotina</taxon>
        <taxon>Sordariomycetes</taxon>
        <taxon>Sordariomycetidae</taxon>
        <taxon>Sordariales</taxon>
        <taxon>Podosporaceae</taxon>
        <taxon>Cladorrhinum</taxon>
    </lineage>
</organism>
<accession>A0AAV9I252</accession>
<keyword evidence="3" id="KW-1185">Reference proteome</keyword>
<feature type="compositionally biased region" description="Acidic residues" evidence="1">
    <location>
        <begin position="277"/>
        <end position="308"/>
    </location>
</feature>
<feature type="region of interest" description="Disordered" evidence="1">
    <location>
        <begin position="267"/>
        <end position="308"/>
    </location>
</feature>
<reference evidence="2" key="2">
    <citation type="submission" date="2023-06" db="EMBL/GenBank/DDBJ databases">
        <authorList>
            <consortium name="Lawrence Berkeley National Laboratory"/>
            <person name="Mondo S.J."/>
            <person name="Hensen N."/>
            <person name="Bonometti L."/>
            <person name="Westerberg I."/>
            <person name="Brannstrom I.O."/>
            <person name="Guillou S."/>
            <person name="Cros-Aarteil S."/>
            <person name="Calhoun S."/>
            <person name="Haridas S."/>
            <person name="Kuo A."/>
            <person name="Pangilinan J."/>
            <person name="Riley R."/>
            <person name="Labutti K."/>
            <person name="Andreopoulos B."/>
            <person name="Lipzen A."/>
            <person name="Chen C."/>
            <person name="Yanf M."/>
            <person name="Daum C."/>
            <person name="Ng V."/>
            <person name="Clum A."/>
            <person name="Steindorff A."/>
            <person name="Ohm R."/>
            <person name="Martin F."/>
            <person name="Silar P."/>
            <person name="Natvig D."/>
            <person name="Lalanne C."/>
            <person name="Gautier V."/>
            <person name="Ament-Velasquez S.L."/>
            <person name="Kruys A."/>
            <person name="Hutchinson M.I."/>
            <person name="Powell A.J."/>
            <person name="Barry K."/>
            <person name="Miller A.N."/>
            <person name="Grigoriev I.V."/>
            <person name="Debuchy R."/>
            <person name="Gladieux P."/>
            <person name="Thoren M.H."/>
            <person name="Johannesson H."/>
        </authorList>
    </citation>
    <scope>NUCLEOTIDE SEQUENCE</scope>
    <source>
        <strain evidence="2">PSN324</strain>
    </source>
</reference>
<dbReference type="EMBL" id="MU864929">
    <property type="protein sequence ID" value="KAK4466793.1"/>
    <property type="molecule type" value="Genomic_DNA"/>
</dbReference>
<evidence type="ECO:0000313" key="3">
    <source>
        <dbReference type="Proteomes" id="UP001321749"/>
    </source>
</evidence>
<evidence type="ECO:0000313" key="2">
    <source>
        <dbReference type="EMBL" id="KAK4466793.1"/>
    </source>
</evidence>
<gene>
    <name evidence="2" type="ORF">QBC42DRAFT_258078</name>
</gene>
<proteinExistence type="predicted"/>
<dbReference type="AlphaFoldDB" id="A0AAV9I252"/>
<sequence>MIMRNKSRLDRAYARLLRDHPYGWALYKKFTADELRPGCCGYFDSDGDWHLIVDLTAGRDSITSRGWTAPSDKLAESMDEEPKFTLNWGPKKSNSVVSHQIGAEVAANILSPISPTVKMMFTCEKDEGAVLTVQNPVSRHLVPDESATMEWMKENRAAMLKRYRRVVETHGIWILNKTYTTTRSGVAVMLSKSSAVEIGLGASVPGLATLMPSSAWGSARGDLAAEVHEDDGGVVVFVSGVYFSKKLWRSELRPVVGTETQVRKIFRGDSFRPGSGEEIEDEDEAGEAEGESESKDEDEDEDFEIEII</sequence>
<protein>
    <submittedName>
        <fullName evidence="2">Uncharacterized protein</fullName>
    </submittedName>
</protein>